<dbReference type="Gene3D" id="3.30.70.270">
    <property type="match status" value="1"/>
</dbReference>
<dbReference type="Pfam" id="PF11799">
    <property type="entry name" value="IMS_C"/>
    <property type="match status" value="1"/>
</dbReference>
<reference evidence="6 7" key="1">
    <citation type="submission" date="2018-04" db="EMBL/GenBank/DDBJ databases">
        <title>Aerococcus urinae genomes.</title>
        <authorList>
            <person name="Hilt E."/>
            <person name="Gilbert N.M."/>
            <person name="Thomas-White K."/>
            <person name="Putonti C."/>
            <person name="Lewis A.L."/>
            <person name="Visck K.L."/>
            <person name="Wolfe A.J."/>
        </authorList>
    </citation>
    <scope>NUCLEOTIDE SEQUENCE [LARGE SCALE GENOMIC DNA]</scope>
    <source>
        <strain evidence="6 7">UMB7480</strain>
    </source>
</reference>
<dbReference type="Proteomes" id="UP000251923">
    <property type="component" value="Unassembled WGS sequence"/>
</dbReference>
<evidence type="ECO:0000256" key="4">
    <source>
        <dbReference type="ARBA" id="ARBA00022705"/>
    </source>
</evidence>
<dbReference type="EMBL" id="QMHM01000009">
    <property type="protein sequence ID" value="RAV79100.1"/>
    <property type="molecule type" value="Genomic_DNA"/>
</dbReference>
<dbReference type="Gene3D" id="1.10.150.20">
    <property type="entry name" value="5' to 3' exonuclease, C-terminal subdomain"/>
    <property type="match status" value="1"/>
</dbReference>
<evidence type="ECO:0000313" key="7">
    <source>
        <dbReference type="Proteomes" id="UP000251923"/>
    </source>
</evidence>
<gene>
    <name evidence="6" type="ORF">DBT54_05620</name>
</gene>
<accession>A0A178HJV4</accession>
<dbReference type="GO" id="GO:0003887">
    <property type="term" value="F:DNA-directed DNA polymerase activity"/>
    <property type="evidence" value="ECO:0007669"/>
    <property type="project" value="UniProtKB-KW"/>
</dbReference>
<sequence>MKRYYYDFDYSKEPKHDVLCIDMKSFFASVECVARQLDPLTAELVVMSRGEANGGLVLAATPRVKAKYGLKTGSRLFEFPGYHNIQIVPPNMSQYIEINLDINEIFLNYVAPEDLHIYSIDESFLDVSYSHKLFGSNETIAQKIQADVYQAFGITATVGIGDNPLLAKLCLDNSAKKTPPYIDYWSYESIPETVWKIDPLRDFWGIAKGLERRLNQLGIYTVEDLAHADVYLLQKRLGIIGVELFEHANGIDHSIIRDKYVPSSRSFGKSQILQRDYTDPGQVAIIIREMGNDIAARLRQHHLLAGQVSLSVGYSHEVVDRGFRHQIPIDPTDRPEALNAAWVELFRLYYEDGQPIRQIALSASKFQEKVGIQLSLFEDPDRTLQKERLYDTMQKIHDHYGPSSLFYANSLVEGATGLERNKLIGGHQA</sequence>
<protein>
    <submittedName>
        <fullName evidence="6">Excinuclease ABC subunit A</fullName>
    </submittedName>
</protein>
<dbReference type="RefSeq" id="WP_082888578.1">
    <property type="nucleotide sequence ID" value="NZ_JASODP010000022.1"/>
</dbReference>
<dbReference type="GO" id="GO:0042276">
    <property type="term" value="P:error-prone translesion synthesis"/>
    <property type="evidence" value="ECO:0007669"/>
    <property type="project" value="TreeGrafter"/>
</dbReference>
<dbReference type="SUPFAM" id="SSF56672">
    <property type="entry name" value="DNA/RNA polymerases"/>
    <property type="match status" value="1"/>
</dbReference>
<keyword evidence="5" id="KW-0808">Transferase</keyword>
<dbReference type="InterPro" id="IPR001126">
    <property type="entry name" value="UmuC"/>
</dbReference>
<keyword evidence="3" id="KW-0548">Nucleotidyltransferase</keyword>
<evidence type="ECO:0000256" key="3">
    <source>
        <dbReference type="ARBA" id="ARBA00022695"/>
    </source>
</evidence>
<name>A0A178HJV4_9LACT</name>
<dbReference type="CDD" id="cd01700">
    <property type="entry name" value="PolY_Pol_V_umuC"/>
    <property type="match status" value="1"/>
</dbReference>
<dbReference type="Gene3D" id="3.40.1170.60">
    <property type="match status" value="1"/>
</dbReference>
<dbReference type="Gene3D" id="3.30.1490.100">
    <property type="entry name" value="DNA polymerase, Y-family, little finger domain"/>
    <property type="match status" value="1"/>
</dbReference>
<dbReference type="GO" id="GO:0005829">
    <property type="term" value="C:cytosol"/>
    <property type="evidence" value="ECO:0007669"/>
    <property type="project" value="TreeGrafter"/>
</dbReference>
<comment type="similarity">
    <text evidence="1">Belongs to the DNA polymerase type-Y family.</text>
</comment>
<comment type="caution">
    <text evidence="6">The sequence shown here is derived from an EMBL/GenBank/DDBJ whole genome shotgun (WGS) entry which is preliminary data.</text>
</comment>
<keyword evidence="5" id="KW-0239">DNA-directed DNA polymerase</keyword>
<evidence type="ECO:0000256" key="1">
    <source>
        <dbReference type="ARBA" id="ARBA00010945"/>
    </source>
</evidence>
<dbReference type="GO" id="GO:0003684">
    <property type="term" value="F:damaged DNA binding"/>
    <property type="evidence" value="ECO:0007669"/>
    <property type="project" value="InterPro"/>
</dbReference>
<dbReference type="InterPro" id="IPR043502">
    <property type="entry name" value="DNA/RNA_pol_sf"/>
</dbReference>
<keyword evidence="2" id="KW-0515">Mutator protein</keyword>
<dbReference type="PANTHER" id="PTHR11076">
    <property type="entry name" value="DNA REPAIR POLYMERASE UMUC / TRANSFERASE FAMILY MEMBER"/>
    <property type="match status" value="1"/>
</dbReference>
<proteinExistence type="inferred from homology"/>
<dbReference type="InterPro" id="IPR017961">
    <property type="entry name" value="DNA_pol_Y-fam_little_finger"/>
</dbReference>
<dbReference type="GO" id="GO:0006281">
    <property type="term" value="P:DNA repair"/>
    <property type="evidence" value="ECO:0007669"/>
    <property type="project" value="InterPro"/>
</dbReference>
<keyword evidence="4" id="KW-0235">DNA replication</keyword>
<dbReference type="GO" id="GO:0009432">
    <property type="term" value="P:SOS response"/>
    <property type="evidence" value="ECO:0007669"/>
    <property type="project" value="TreeGrafter"/>
</dbReference>
<organism evidence="6 7">
    <name type="scientific">Aerococcus urinae</name>
    <dbReference type="NCBI Taxonomy" id="1376"/>
    <lineage>
        <taxon>Bacteria</taxon>
        <taxon>Bacillati</taxon>
        <taxon>Bacillota</taxon>
        <taxon>Bacilli</taxon>
        <taxon>Lactobacillales</taxon>
        <taxon>Aerococcaceae</taxon>
        <taxon>Aerococcus</taxon>
    </lineage>
</organism>
<evidence type="ECO:0000256" key="5">
    <source>
        <dbReference type="ARBA" id="ARBA00022932"/>
    </source>
</evidence>
<dbReference type="InterPro" id="IPR036775">
    <property type="entry name" value="DNA_pol_Y-fam_lit_finger_sf"/>
</dbReference>
<dbReference type="PROSITE" id="PS50173">
    <property type="entry name" value="UMUC"/>
    <property type="match status" value="1"/>
</dbReference>
<dbReference type="GeneID" id="86971318"/>
<dbReference type="GO" id="GO:0006260">
    <property type="term" value="P:DNA replication"/>
    <property type="evidence" value="ECO:0007669"/>
    <property type="project" value="UniProtKB-KW"/>
</dbReference>
<dbReference type="PANTHER" id="PTHR11076:SF35">
    <property type="entry name" value="DNA REPAIR PROTEIN HOMOLOG YOBH"/>
    <property type="match status" value="1"/>
</dbReference>
<dbReference type="SUPFAM" id="SSF100879">
    <property type="entry name" value="Lesion bypass DNA polymerase (Y-family), little finger domain"/>
    <property type="match status" value="1"/>
</dbReference>
<dbReference type="InterPro" id="IPR043128">
    <property type="entry name" value="Rev_trsase/Diguanyl_cyclase"/>
</dbReference>
<dbReference type="InterPro" id="IPR050116">
    <property type="entry name" value="DNA_polymerase-Y"/>
</dbReference>
<evidence type="ECO:0000256" key="2">
    <source>
        <dbReference type="ARBA" id="ARBA00022457"/>
    </source>
</evidence>
<dbReference type="Pfam" id="PF00817">
    <property type="entry name" value="IMS"/>
    <property type="match status" value="1"/>
</dbReference>
<evidence type="ECO:0000313" key="6">
    <source>
        <dbReference type="EMBL" id="RAV79100.1"/>
    </source>
</evidence>
<dbReference type="AlphaFoldDB" id="A0A178HJV4"/>